<dbReference type="Proteomes" id="UP000000600">
    <property type="component" value="Unassembled WGS sequence"/>
</dbReference>
<feature type="region of interest" description="Disordered" evidence="1">
    <location>
        <begin position="1"/>
        <end position="60"/>
    </location>
</feature>
<evidence type="ECO:0008006" key="4">
    <source>
        <dbReference type="Google" id="ProtNLM"/>
    </source>
</evidence>
<dbReference type="OrthoDB" id="10330429at2759"/>
<dbReference type="GeneID" id="5035219"/>
<dbReference type="HOGENOM" id="CLU_1762318_0_0_1"/>
<name>A0DG70_PARTE</name>
<proteinExistence type="predicted"/>
<feature type="compositionally biased region" description="Basic and acidic residues" evidence="1">
    <location>
        <begin position="45"/>
        <end position="55"/>
    </location>
</feature>
<dbReference type="AlphaFoldDB" id="A0DG70"/>
<dbReference type="RefSeq" id="XP_001449434.1">
    <property type="nucleotide sequence ID" value="XM_001449397.1"/>
</dbReference>
<dbReference type="InParanoid" id="A0DG70"/>
<evidence type="ECO:0000313" key="2">
    <source>
        <dbReference type="EMBL" id="CAK82037.1"/>
    </source>
</evidence>
<dbReference type="EMBL" id="CT868429">
    <property type="protein sequence ID" value="CAK82037.1"/>
    <property type="molecule type" value="Genomic_DNA"/>
</dbReference>
<dbReference type="OMA" id="NDWKQQN"/>
<accession>A0DG70</accession>
<keyword evidence="3" id="KW-1185">Reference proteome</keyword>
<sequence length="148" mass="17693">MSEVEEINLESNIKKPRHQKQQNQSRNIRKPKNNFNRQKNNSQNRNRDRQRKNDWKQQNGANTRELYEIDIYNFLAKNQISDLISDIRSRCGNLVKLHVIANNIQENEAETKVVLKAFFKDSKSADECYFQYNDAKLDDLSLRTERKY</sequence>
<protein>
    <recommendedName>
        <fullName evidence="4">RRM domain-containing protein</fullName>
    </recommendedName>
</protein>
<evidence type="ECO:0000313" key="3">
    <source>
        <dbReference type="Proteomes" id="UP000000600"/>
    </source>
</evidence>
<reference evidence="2 3" key="1">
    <citation type="journal article" date="2006" name="Nature">
        <title>Global trends of whole-genome duplications revealed by the ciliate Paramecium tetraurelia.</title>
        <authorList>
            <consortium name="Genoscope"/>
            <person name="Aury J.-M."/>
            <person name="Jaillon O."/>
            <person name="Duret L."/>
            <person name="Noel B."/>
            <person name="Jubin C."/>
            <person name="Porcel B.M."/>
            <person name="Segurens B."/>
            <person name="Daubin V."/>
            <person name="Anthouard V."/>
            <person name="Aiach N."/>
            <person name="Arnaiz O."/>
            <person name="Billaut A."/>
            <person name="Beisson J."/>
            <person name="Blanc I."/>
            <person name="Bouhouche K."/>
            <person name="Camara F."/>
            <person name="Duharcourt S."/>
            <person name="Guigo R."/>
            <person name="Gogendeau D."/>
            <person name="Katinka M."/>
            <person name="Keller A.-M."/>
            <person name="Kissmehl R."/>
            <person name="Klotz C."/>
            <person name="Koll F."/>
            <person name="Le Moue A."/>
            <person name="Lepere C."/>
            <person name="Malinsky S."/>
            <person name="Nowacki M."/>
            <person name="Nowak J.K."/>
            <person name="Plattner H."/>
            <person name="Poulain J."/>
            <person name="Ruiz F."/>
            <person name="Serrano V."/>
            <person name="Zagulski M."/>
            <person name="Dessen P."/>
            <person name="Betermier M."/>
            <person name="Weissenbach J."/>
            <person name="Scarpelli C."/>
            <person name="Schachter V."/>
            <person name="Sperling L."/>
            <person name="Meyer E."/>
            <person name="Cohen J."/>
            <person name="Wincker P."/>
        </authorList>
    </citation>
    <scope>NUCLEOTIDE SEQUENCE [LARGE SCALE GENOMIC DNA]</scope>
    <source>
        <strain evidence="2 3">Stock d4-2</strain>
    </source>
</reference>
<feature type="compositionally biased region" description="Low complexity" evidence="1">
    <location>
        <begin position="33"/>
        <end position="44"/>
    </location>
</feature>
<organism evidence="2 3">
    <name type="scientific">Paramecium tetraurelia</name>
    <dbReference type="NCBI Taxonomy" id="5888"/>
    <lineage>
        <taxon>Eukaryota</taxon>
        <taxon>Sar</taxon>
        <taxon>Alveolata</taxon>
        <taxon>Ciliophora</taxon>
        <taxon>Intramacronucleata</taxon>
        <taxon>Oligohymenophorea</taxon>
        <taxon>Peniculida</taxon>
        <taxon>Parameciidae</taxon>
        <taxon>Paramecium</taxon>
    </lineage>
</organism>
<dbReference type="KEGG" id="ptm:GSPATT00002165001"/>
<gene>
    <name evidence="2" type="ORF">GSPATT00002165001</name>
</gene>
<evidence type="ECO:0000256" key="1">
    <source>
        <dbReference type="SAM" id="MobiDB-lite"/>
    </source>
</evidence>